<organism evidence="1">
    <name type="scientific">marine sediment metagenome</name>
    <dbReference type="NCBI Taxonomy" id="412755"/>
    <lineage>
        <taxon>unclassified sequences</taxon>
        <taxon>metagenomes</taxon>
        <taxon>ecological metagenomes</taxon>
    </lineage>
</organism>
<sequence length="39" mass="4361">LTSSVQREALSQLSYSPIVIKHYTSKGSYPQLLESPHNT</sequence>
<protein>
    <submittedName>
        <fullName evidence="1">Uncharacterized protein</fullName>
    </submittedName>
</protein>
<gene>
    <name evidence="1" type="ORF">S06H3_58327</name>
</gene>
<proteinExistence type="predicted"/>
<reference evidence="1" key="1">
    <citation type="journal article" date="2014" name="Front. Microbiol.">
        <title>High frequency of phylogenetically diverse reductive dehalogenase-homologous genes in deep subseafloor sedimentary metagenomes.</title>
        <authorList>
            <person name="Kawai M."/>
            <person name="Futagami T."/>
            <person name="Toyoda A."/>
            <person name="Takaki Y."/>
            <person name="Nishi S."/>
            <person name="Hori S."/>
            <person name="Arai W."/>
            <person name="Tsubouchi T."/>
            <person name="Morono Y."/>
            <person name="Uchiyama I."/>
            <person name="Ito T."/>
            <person name="Fujiyama A."/>
            <person name="Inagaki F."/>
            <person name="Takami H."/>
        </authorList>
    </citation>
    <scope>NUCLEOTIDE SEQUENCE</scope>
    <source>
        <strain evidence="1">Expedition CK06-06</strain>
    </source>
</reference>
<dbReference type="AlphaFoldDB" id="X1PDK0"/>
<name>X1PDK0_9ZZZZ</name>
<dbReference type="EMBL" id="BARV01037744">
    <property type="protein sequence ID" value="GAI53928.1"/>
    <property type="molecule type" value="Genomic_DNA"/>
</dbReference>
<evidence type="ECO:0000313" key="1">
    <source>
        <dbReference type="EMBL" id="GAI53928.1"/>
    </source>
</evidence>
<accession>X1PDK0</accession>
<comment type="caution">
    <text evidence="1">The sequence shown here is derived from an EMBL/GenBank/DDBJ whole genome shotgun (WGS) entry which is preliminary data.</text>
</comment>
<feature type="non-terminal residue" evidence="1">
    <location>
        <position position="1"/>
    </location>
</feature>